<organism evidence="5 6">
    <name type="scientific">Tegillarca granosa</name>
    <name type="common">Malaysian cockle</name>
    <name type="synonym">Anadara granosa</name>
    <dbReference type="NCBI Taxonomy" id="220873"/>
    <lineage>
        <taxon>Eukaryota</taxon>
        <taxon>Metazoa</taxon>
        <taxon>Spiralia</taxon>
        <taxon>Lophotrochozoa</taxon>
        <taxon>Mollusca</taxon>
        <taxon>Bivalvia</taxon>
        <taxon>Autobranchia</taxon>
        <taxon>Pteriomorphia</taxon>
        <taxon>Arcoida</taxon>
        <taxon>Arcoidea</taxon>
        <taxon>Arcidae</taxon>
        <taxon>Tegillarca</taxon>
    </lineage>
</organism>
<feature type="domain" description="CUB" evidence="4">
    <location>
        <begin position="268"/>
        <end position="389"/>
    </location>
</feature>
<comment type="caution">
    <text evidence="5">The sequence shown here is derived from an EMBL/GenBank/DDBJ whole genome shotgun (WGS) entry which is preliminary data.</text>
</comment>
<dbReference type="SUPFAM" id="SSF49854">
    <property type="entry name" value="Spermadhesin, CUB domain"/>
    <property type="match status" value="5"/>
</dbReference>
<dbReference type="Proteomes" id="UP001217089">
    <property type="component" value="Unassembled WGS sequence"/>
</dbReference>
<keyword evidence="2" id="KW-1015">Disulfide bond</keyword>
<dbReference type="PROSITE" id="PS01180">
    <property type="entry name" value="CUB"/>
    <property type="match status" value="5"/>
</dbReference>
<comment type="caution">
    <text evidence="3">Lacks conserved residue(s) required for the propagation of feature annotation.</text>
</comment>
<proteinExistence type="predicted"/>
<keyword evidence="1" id="KW-0677">Repeat</keyword>
<sequence>IITSCVEYFNGNHFYLAECGGNYTSPYGVIRTPTHPTQYHHNANCTWLITVQENRVIDLNLEPHSTCAFDYVDIIDGLDASSPLIGRYCGLKMPSTIRTTGNSMMVNFVSDSSVAYGGFTATYITTYGILHTITGPRQGCGGVLNGTSGRFSSVDGDGDGLYENNLNCKWIIFVGDNKLVRLTIEDMEIEEAACRFDYIKVHDGISDDDPLLGKFCGNNPPPVIRSSSNVLFVQFYTDALCGGTFTATEDPQTITSPGYPNHFGQTVRCRWTIDAPLSNQTVRVTVSNLNLISNQQCEAEYLEFRDSPMDPFKSRMIPIQMNMHMQLTQNILKCLFQIISIKGILGKSVHYCGSTIPQPFDSMGQTLQINYAVTASSGSQGFSLKYEIANCNRTYTDWSGQIFSPGWPRHYPVNANCEISISGPTGTFISLYFNTFSIEPHPQCQYDFLQVGNNLSSKSQACNVTGVGCGGNITGINGSLTSPGYPGNYTGSQTCKWLVTVPARRVVTATFTNMNLIGTENCDRHYVQVFNGNSESSPQFGQYCGVETPAPLRASGNSILIKFVSDGVGSAPGFRLVFTSMIGNQCTEDYGKSWYRGLWEVSGQRIMGSQRIVSQWLCFFLDGEIQ</sequence>
<dbReference type="InterPro" id="IPR000859">
    <property type="entry name" value="CUB_dom"/>
</dbReference>
<feature type="non-terminal residue" evidence="5">
    <location>
        <position position="626"/>
    </location>
</feature>
<feature type="domain" description="CUB" evidence="4">
    <location>
        <begin position="469"/>
        <end position="581"/>
    </location>
</feature>
<name>A0ABQ9ENT7_TEGGR</name>
<evidence type="ECO:0000256" key="2">
    <source>
        <dbReference type="ARBA" id="ARBA00023157"/>
    </source>
</evidence>
<dbReference type="Gene3D" id="2.60.120.290">
    <property type="entry name" value="Spermadhesin, CUB domain"/>
    <property type="match status" value="5"/>
</dbReference>
<feature type="domain" description="CUB" evidence="4">
    <location>
        <begin position="391"/>
        <end position="462"/>
    </location>
</feature>
<evidence type="ECO:0000313" key="5">
    <source>
        <dbReference type="EMBL" id="KAJ8306830.1"/>
    </source>
</evidence>
<feature type="non-terminal residue" evidence="5">
    <location>
        <position position="1"/>
    </location>
</feature>
<dbReference type="InterPro" id="IPR035914">
    <property type="entry name" value="Sperma_CUB_dom_sf"/>
</dbReference>
<feature type="domain" description="CUB" evidence="4">
    <location>
        <begin position="140"/>
        <end position="266"/>
    </location>
</feature>
<evidence type="ECO:0000256" key="1">
    <source>
        <dbReference type="ARBA" id="ARBA00022737"/>
    </source>
</evidence>
<dbReference type="EMBL" id="JARBDR010000793">
    <property type="protein sequence ID" value="KAJ8306830.1"/>
    <property type="molecule type" value="Genomic_DNA"/>
</dbReference>
<feature type="domain" description="CUB" evidence="4">
    <location>
        <begin position="19"/>
        <end position="126"/>
    </location>
</feature>
<dbReference type="Pfam" id="PF00431">
    <property type="entry name" value="CUB"/>
    <property type="match status" value="5"/>
</dbReference>
<evidence type="ECO:0000259" key="4">
    <source>
        <dbReference type="PROSITE" id="PS01180"/>
    </source>
</evidence>
<gene>
    <name evidence="5" type="ORF">KUTeg_014914</name>
</gene>
<evidence type="ECO:0000256" key="3">
    <source>
        <dbReference type="PROSITE-ProRule" id="PRU00059"/>
    </source>
</evidence>
<evidence type="ECO:0000313" key="6">
    <source>
        <dbReference type="Proteomes" id="UP001217089"/>
    </source>
</evidence>
<keyword evidence="6" id="KW-1185">Reference proteome</keyword>
<protein>
    <recommendedName>
        <fullName evidence="4">CUB domain-containing protein</fullName>
    </recommendedName>
</protein>
<reference evidence="5 6" key="1">
    <citation type="submission" date="2022-12" db="EMBL/GenBank/DDBJ databases">
        <title>Chromosome-level genome of Tegillarca granosa.</title>
        <authorList>
            <person name="Kim J."/>
        </authorList>
    </citation>
    <scope>NUCLEOTIDE SEQUENCE [LARGE SCALE GENOMIC DNA]</scope>
    <source>
        <strain evidence="5">Teg-2019</strain>
        <tissue evidence="5">Adductor muscle</tissue>
    </source>
</reference>
<accession>A0ABQ9ENT7</accession>
<dbReference type="PANTHER" id="PTHR24251">
    <property type="entry name" value="OVOCHYMASE-RELATED"/>
    <property type="match status" value="1"/>
</dbReference>
<dbReference type="SMART" id="SM00042">
    <property type="entry name" value="CUB"/>
    <property type="match status" value="5"/>
</dbReference>
<dbReference type="CDD" id="cd00041">
    <property type="entry name" value="CUB"/>
    <property type="match status" value="4"/>
</dbReference>